<dbReference type="Proteomes" id="UP001338125">
    <property type="component" value="Unassembled WGS sequence"/>
</dbReference>
<keyword evidence="2" id="KW-1185">Reference proteome</keyword>
<organism evidence="1 2">
    <name type="scientific">Cladobotryum mycophilum</name>
    <dbReference type="NCBI Taxonomy" id="491253"/>
    <lineage>
        <taxon>Eukaryota</taxon>
        <taxon>Fungi</taxon>
        <taxon>Dikarya</taxon>
        <taxon>Ascomycota</taxon>
        <taxon>Pezizomycotina</taxon>
        <taxon>Sordariomycetes</taxon>
        <taxon>Hypocreomycetidae</taxon>
        <taxon>Hypocreales</taxon>
        <taxon>Hypocreaceae</taxon>
        <taxon>Cladobotryum</taxon>
    </lineage>
</organism>
<evidence type="ECO:0000313" key="2">
    <source>
        <dbReference type="Proteomes" id="UP001338125"/>
    </source>
</evidence>
<sequence>MSPLSGLIFIAQGSSLRRGYSKKSPDDATYLELFSRILDQFCSTPLQPARERLLTLDDFEPLSSPRQTFREEETLPGPYWEPDLDILPRARAFLGQVLRDFAFTWRHVLRRQMNTTTFMKLAYATIWIPRMDFTVVERMGFEHISSGGPYVQLIDLPSWETPKATLVQAGPSWFALAHDTREGLEMVRRHMNSNLSLGDSTNGVVTYAILTLRQVILCKADGSELVWTKSETLFDDIPISDTAIDMILWAANTTNTTSTKPQPSTINFLPTEIRDRILYYASTSFVASAKLGCELGLGSPFSWVDRGVKIRVEEVKRHRSESSPVESQIAFGEVMSGLSYKRERGYRAIHSTRELKGMCKFLVGV</sequence>
<dbReference type="EMBL" id="JAVFKD010000001">
    <property type="protein sequence ID" value="KAK5998977.1"/>
    <property type="molecule type" value="Genomic_DNA"/>
</dbReference>
<reference evidence="1 2" key="1">
    <citation type="submission" date="2024-01" db="EMBL/GenBank/DDBJ databases">
        <title>Complete genome of Cladobotryum mycophilum ATHUM6906.</title>
        <authorList>
            <person name="Christinaki A.C."/>
            <person name="Myridakis A.I."/>
            <person name="Kouvelis V.N."/>
        </authorList>
    </citation>
    <scope>NUCLEOTIDE SEQUENCE [LARGE SCALE GENOMIC DNA]</scope>
    <source>
        <strain evidence="1 2">ATHUM6906</strain>
    </source>
</reference>
<gene>
    <name evidence="1" type="ORF">PT974_01362</name>
</gene>
<proteinExistence type="predicted"/>
<comment type="caution">
    <text evidence="1">The sequence shown here is derived from an EMBL/GenBank/DDBJ whole genome shotgun (WGS) entry which is preliminary data.</text>
</comment>
<evidence type="ECO:0000313" key="1">
    <source>
        <dbReference type="EMBL" id="KAK5998977.1"/>
    </source>
</evidence>
<accession>A0ABR0T3R3</accession>
<name>A0ABR0T3R3_9HYPO</name>
<protein>
    <submittedName>
        <fullName evidence="1">Uncharacterized protein</fullName>
    </submittedName>
</protein>